<proteinExistence type="predicted"/>
<gene>
    <name evidence="2" type="ORF">GWK47_009183</name>
</gene>
<keyword evidence="1" id="KW-0812">Transmembrane</keyword>
<dbReference type="OrthoDB" id="6371496at2759"/>
<reference evidence="2" key="1">
    <citation type="submission" date="2020-07" db="EMBL/GenBank/DDBJ databases">
        <title>The High-quality genome of the commercially important snow crab, Chionoecetes opilio.</title>
        <authorList>
            <person name="Jeong J.-H."/>
            <person name="Ryu S."/>
        </authorList>
    </citation>
    <scope>NUCLEOTIDE SEQUENCE</scope>
    <source>
        <strain evidence="2">MADBK_172401_WGS</strain>
        <tissue evidence="2">Digestive gland</tissue>
    </source>
</reference>
<sequence length="287" mass="33521">MVITKGVVLVLVLVMVMAVVVVVDGARRKHQSRNERRRRQDKNKMTVPEEFEEWHAYNERFLTLISKPPSKLTHHELKPHLNTLLVDMDYLPHVNRYVNAHLNVSTARKARKVYTLLDLYSAQDPLRHWYLQQMRETLEAMFERYPEFMKQTVPMKFILDGFDRHVREMKRQTYNLYRRVVVPAATNMNLLAYYCPGRLPSLDLALTRHSLPSPYMRAASVEVIRLPDGEVALLHQQGGRAYFLGQSRQAVQNGPPHPDVLQPSLHHGYPGRSAHWILLPRRKIKIP</sequence>
<accession>A0A8J5CQZ2</accession>
<dbReference type="EMBL" id="JACEEZ010018697">
    <property type="protein sequence ID" value="KAG0716642.1"/>
    <property type="molecule type" value="Genomic_DNA"/>
</dbReference>
<organism evidence="2 3">
    <name type="scientific">Chionoecetes opilio</name>
    <name type="common">Atlantic snow crab</name>
    <name type="synonym">Cancer opilio</name>
    <dbReference type="NCBI Taxonomy" id="41210"/>
    <lineage>
        <taxon>Eukaryota</taxon>
        <taxon>Metazoa</taxon>
        <taxon>Ecdysozoa</taxon>
        <taxon>Arthropoda</taxon>
        <taxon>Crustacea</taxon>
        <taxon>Multicrustacea</taxon>
        <taxon>Malacostraca</taxon>
        <taxon>Eumalacostraca</taxon>
        <taxon>Eucarida</taxon>
        <taxon>Decapoda</taxon>
        <taxon>Pleocyemata</taxon>
        <taxon>Brachyura</taxon>
        <taxon>Eubrachyura</taxon>
        <taxon>Majoidea</taxon>
        <taxon>Majidae</taxon>
        <taxon>Chionoecetes</taxon>
    </lineage>
</organism>
<evidence type="ECO:0000313" key="3">
    <source>
        <dbReference type="Proteomes" id="UP000770661"/>
    </source>
</evidence>
<protein>
    <submittedName>
        <fullName evidence="2">Uncharacterized protein</fullName>
    </submittedName>
</protein>
<dbReference type="Proteomes" id="UP000770661">
    <property type="component" value="Unassembled WGS sequence"/>
</dbReference>
<evidence type="ECO:0000256" key="1">
    <source>
        <dbReference type="SAM" id="Phobius"/>
    </source>
</evidence>
<evidence type="ECO:0000313" key="2">
    <source>
        <dbReference type="EMBL" id="KAG0716642.1"/>
    </source>
</evidence>
<keyword evidence="1" id="KW-1133">Transmembrane helix</keyword>
<comment type="caution">
    <text evidence="2">The sequence shown here is derived from an EMBL/GenBank/DDBJ whole genome shotgun (WGS) entry which is preliminary data.</text>
</comment>
<name>A0A8J5CQZ2_CHIOP</name>
<keyword evidence="3" id="KW-1185">Reference proteome</keyword>
<feature type="transmembrane region" description="Helical" evidence="1">
    <location>
        <begin position="6"/>
        <end position="26"/>
    </location>
</feature>
<dbReference type="AlphaFoldDB" id="A0A8J5CQZ2"/>
<keyword evidence="1" id="KW-0472">Membrane</keyword>